<feature type="transmembrane region" description="Helical" evidence="2">
    <location>
        <begin position="32"/>
        <end position="53"/>
    </location>
</feature>
<dbReference type="Pfam" id="PF11755">
    <property type="entry name" value="DUF3311"/>
    <property type="match status" value="1"/>
</dbReference>
<organism evidence="3 4">
    <name type="scientific">Luteimicrobium xylanilyticum</name>
    <dbReference type="NCBI Taxonomy" id="1133546"/>
    <lineage>
        <taxon>Bacteria</taxon>
        <taxon>Bacillati</taxon>
        <taxon>Actinomycetota</taxon>
        <taxon>Actinomycetes</taxon>
        <taxon>Micrococcales</taxon>
        <taxon>Luteimicrobium</taxon>
    </lineage>
</organism>
<proteinExistence type="predicted"/>
<accession>A0A5P9QCY1</accession>
<protein>
    <recommendedName>
        <fullName evidence="5">DUF3311 domain-containing protein</fullName>
    </recommendedName>
</protein>
<gene>
    <name evidence="3" type="ORF">KDY119_02839</name>
</gene>
<dbReference type="RefSeq" id="WP_227994356.1">
    <property type="nucleotide sequence ID" value="NZ_BAABIH010000008.1"/>
</dbReference>
<evidence type="ECO:0008006" key="5">
    <source>
        <dbReference type="Google" id="ProtNLM"/>
    </source>
</evidence>
<evidence type="ECO:0000313" key="4">
    <source>
        <dbReference type="Proteomes" id="UP000326702"/>
    </source>
</evidence>
<reference evidence="3 4" key="1">
    <citation type="submission" date="2019-10" db="EMBL/GenBank/DDBJ databases">
        <title>Genome sequence of Luteimicrobium xylanilyticum HY-24.</title>
        <authorList>
            <person name="Kim D.Y."/>
            <person name="Park H.-Y."/>
        </authorList>
    </citation>
    <scope>NUCLEOTIDE SEQUENCE [LARGE SCALE GENOMIC DNA]</scope>
    <source>
        <strain evidence="3 4">HY-24</strain>
    </source>
</reference>
<keyword evidence="4" id="KW-1185">Reference proteome</keyword>
<sequence length="130" mass="14045">MPQPVPSPDAPRHGGALRPDTPVRGPARPGPYVAAGVLVAIGIVLPLVVPIYARHDPELAGMPFFYWYQLLWVFIDAGLLFVAYTLMRKEDRRRRDVVRAAQGSGPDSHPPRHAAATDVSGDATEDGGAR</sequence>
<dbReference type="Proteomes" id="UP000326702">
    <property type="component" value="Chromosome"/>
</dbReference>
<feature type="region of interest" description="Disordered" evidence="1">
    <location>
        <begin position="1"/>
        <end position="25"/>
    </location>
</feature>
<dbReference type="EMBL" id="CP045529">
    <property type="protein sequence ID" value="QFU99311.1"/>
    <property type="molecule type" value="Genomic_DNA"/>
</dbReference>
<keyword evidence="2" id="KW-1133">Transmembrane helix</keyword>
<feature type="region of interest" description="Disordered" evidence="1">
    <location>
        <begin position="92"/>
        <end position="130"/>
    </location>
</feature>
<keyword evidence="2" id="KW-0472">Membrane</keyword>
<feature type="transmembrane region" description="Helical" evidence="2">
    <location>
        <begin position="65"/>
        <end position="86"/>
    </location>
</feature>
<evidence type="ECO:0000256" key="2">
    <source>
        <dbReference type="SAM" id="Phobius"/>
    </source>
</evidence>
<dbReference type="KEGG" id="lxl:KDY119_02839"/>
<evidence type="ECO:0000313" key="3">
    <source>
        <dbReference type="EMBL" id="QFU99311.1"/>
    </source>
</evidence>
<dbReference type="InterPro" id="IPR021741">
    <property type="entry name" value="DUF3311"/>
</dbReference>
<evidence type="ECO:0000256" key="1">
    <source>
        <dbReference type="SAM" id="MobiDB-lite"/>
    </source>
</evidence>
<keyword evidence="2" id="KW-0812">Transmembrane</keyword>
<name>A0A5P9QCY1_9MICO</name>
<dbReference type="AlphaFoldDB" id="A0A5P9QCY1"/>